<organism evidence="1 2">
    <name type="scientific">Caerostris extrusa</name>
    <name type="common">Bark spider</name>
    <name type="synonym">Caerostris bankana</name>
    <dbReference type="NCBI Taxonomy" id="172846"/>
    <lineage>
        <taxon>Eukaryota</taxon>
        <taxon>Metazoa</taxon>
        <taxon>Ecdysozoa</taxon>
        <taxon>Arthropoda</taxon>
        <taxon>Chelicerata</taxon>
        <taxon>Arachnida</taxon>
        <taxon>Araneae</taxon>
        <taxon>Araneomorphae</taxon>
        <taxon>Entelegynae</taxon>
        <taxon>Araneoidea</taxon>
        <taxon>Araneidae</taxon>
        <taxon>Caerostris</taxon>
    </lineage>
</organism>
<keyword evidence="2" id="KW-1185">Reference proteome</keyword>
<protein>
    <submittedName>
        <fullName evidence="1">Uncharacterized protein</fullName>
    </submittedName>
</protein>
<reference evidence="1 2" key="1">
    <citation type="submission" date="2021-06" db="EMBL/GenBank/DDBJ databases">
        <title>Caerostris extrusa draft genome.</title>
        <authorList>
            <person name="Kono N."/>
            <person name="Arakawa K."/>
        </authorList>
    </citation>
    <scope>NUCLEOTIDE SEQUENCE [LARGE SCALE GENOMIC DNA]</scope>
</reference>
<dbReference type="AlphaFoldDB" id="A0AAV4P4S8"/>
<dbReference type="EMBL" id="BPLR01021679">
    <property type="protein sequence ID" value="GIX92312.1"/>
    <property type="molecule type" value="Genomic_DNA"/>
</dbReference>
<gene>
    <name evidence="1" type="ORF">CEXT_757751</name>
</gene>
<proteinExistence type="predicted"/>
<evidence type="ECO:0000313" key="1">
    <source>
        <dbReference type="EMBL" id="GIX92312.1"/>
    </source>
</evidence>
<accession>A0AAV4P4S8</accession>
<sequence>MLKTLHNYCSSLFRKKQCGNEFQLQIMGEKISPEPRGTSDLTHSISLLYTTPHFGQGPDVEGQRLPSNAKSSVWKYSPCHCEP</sequence>
<name>A0AAV4P4S8_CAEEX</name>
<evidence type="ECO:0000313" key="2">
    <source>
        <dbReference type="Proteomes" id="UP001054945"/>
    </source>
</evidence>
<comment type="caution">
    <text evidence="1">The sequence shown here is derived from an EMBL/GenBank/DDBJ whole genome shotgun (WGS) entry which is preliminary data.</text>
</comment>
<dbReference type="Proteomes" id="UP001054945">
    <property type="component" value="Unassembled WGS sequence"/>
</dbReference>